<organism evidence="3 4">
    <name type="scientific">Tanacetum coccineum</name>
    <dbReference type="NCBI Taxonomy" id="301880"/>
    <lineage>
        <taxon>Eukaryota</taxon>
        <taxon>Viridiplantae</taxon>
        <taxon>Streptophyta</taxon>
        <taxon>Embryophyta</taxon>
        <taxon>Tracheophyta</taxon>
        <taxon>Spermatophyta</taxon>
        <taxon>Magnoliopsida</taxon>
        <taxon>eudicotyledons</taxon>
        <taxon>Gunneridae</taxon>
        <taxon>Pentapetalae</taxon>
        <taxon>asterids</taxon>
        <taxon>campanulids</taxon>
        <taxon>Asterales</taxon>
        <taxon>Asteraceae</taxon>
        <taxon>Asteroideae</taxon>
        <taxon>Anthemideae</taxon>
        <taxon>Anthemidinae</taxon>
        <taxon>Tanacetum</taxon>
    </lineage>
</organism>
<keyword evidence="1" id="KW-0175">Coiled coil</keyword>
<evidence type="ECO:0000313" key="4">
    <source>
        <dbReference type="Proteomes" id="UP001151760"/>
    </source>
</evidence>
<feature type="coiled-coil region" evidence="1">
    <location>
        <begin position="186"/>
        <end position="213"/>
    </location>
</feature>
<evidence type="ECO:0000313" key="3">
    <source>
        <dbReference type="EMBL" id="GJS97403.1"/>
    </source>
</evidence>
<name>A0ABQ5A8G5_9ASTR</name>
<feature type="region of interest" description="Disordered" evidence="2">
    <location>
        <begin position="258"/>
        <end position="307"/>
    </location>
</feature>
<keyword evidence="4" id="KW-1185">Reference proteome</keyword>
<evidence type="ECO:0000256" key="1">
    <source>
        <dbReference type="SAM" id="Coils"/>
    </source>
</evidence>
<proteinExistence type="predicted"/>
<gene>
    <name evidence="3" type="ORF">Tco_0804371</name>
</gene>
<dbReference type="EMBL" id="BQNB010011959">
    <property type="protein sequence ID" value="GJS97403.1"/>
    <property type="molecule type" value="Genomic_DNA"/>
</dbReference>
<comment type="caution">
    <text evidence="3">The sequence shown here is derived from an EMBL/GenBank/DDBJ whole genome shotgun (WGS) entry which is preliminary data.</text>
</comment>
<reference evidence="3" key="2">
    <citation type="submission" date="2022-01" db="EMBL/GenBank/DDBJ databases">
        <authorList>
            <person name="Yamashiro T."/>
            <person name="Shiraishi A."/>
            <person name="Satake H."/>
            <person name="Nakayama K."/>
        </authorList>
    </citation>
    <scope>NUCLEOTIDE SEQUENCE</scope>
</reference>
<reference evidence="3" key="1">
    <citation type="journal article" date="2022" name="Int. J. Mol. Sci.">
        <title>Draft Genome of Tanacetum Coccineum: Genomic Comparison of Closely Related Tanacetum-Family Plants.</title>
        <authorList>
            <person name="Yamashiro T."/>
            <person name="Shiraishi A."/>
            <person name="Nakayama K."/>
            <person name="Satake H."/>
        </authorList>
    </citation>
    <scope>NUCLEOTIDE SEQUENCE</scope>
</reference>
<dbReference type="Proteomes" id="UP001151760">
    <property type="component" value="Unassembled WGS sequence"/>
</dbReference>
<sequence length="321" mass="35972">MAAGIVLQRMLSKISKFSYLLPLVTILESNIKGSTASSSSLQNVAFVSENTSSTNEVSTAYRVPNLSGQNSKNATNLMQKNCWLLIKQKWNATIATKHVTLLENVDSRELKITGGGMHGILGKQVGSRTRQKGGFKDIALGLRPQRAYSQVKKVEAQLVAHQQGQLWYEQKIKFMKIDLDDKTDVLTYHKKLLAEAQKEKEDLKAKVEKWHNSSKILYCQNVFMNKRECDSEIENQPLYDRFVTAEGMHVVPPPMIGNYMPSGPDVEIDDSKFTYGPKQTQPSESESQSSEFDTCESNISTEPSELVSELVVNESNVECQL</sequence>
<protein>
    <submittedName>
        <fullName evidence="3">Uncharacterized protein</fullName>
    </submittedName>
</protein>
<evidence type="ECO:0000256" key="2">
    <source>
        <dbReference type="SAM" id="MobiDB-lite"/>
    </source>
</evidence>
<accession>A0ABQ5A8G5</accession>